<keyword evidence="1" id="KW-0560">Oxidoreductase</keyword>
<evidence type="ECO:0000256" key="2">
    <source>
        <dbReference type="PIRSR" id="PIRSR000097-1"/>
    </source>
</evidence>
<protein>
    <recommendedName>
        <fullName evidence="5">NADP-dependent oxidoreductase domain-containing protein</fullName>
    </recommendedName>
</protein>
<feature type="binding site" evidence="3">
    <location>
        <position position="111"/>
    </location>
    <ligand>
        <name>substrate</name>
    </ligand>
</feature>
<dbReference type="Pfam" id="PF00248">
    <property type="entry name" value="Aldo_ket_red"/>
    <property type="match status" value="1"/>
</dbReference>
<dbReference type="EMBL" id="JABELV010000077">
    <property type="protein sequence ID" value="KAG7532003.1"/>
    <property type="molecule type" value="Genomic_DNA"/>
</dbReference>
<keyword evidence="7" id="KW-1185">Reference proteome</keyword>
<dbReference type="PROSITE" id="PS00798">
    <property type="entry name" value="ALDOKETO_REDUCTASE_1"/>
    <property type="match status" value="1"/>
</dbReference>
<dbReference type="InterPro" id="IPR018170">
    <property type="entry name" value="Aldo/ket_reductase_CS"/>
</dbReference>
<evidence type="ECO:0000313" key="6">
    <source>
        <dbReference type="EMBL" id="KAG7532003.1"/>
    </source>
</evidence>
<dbReference type="PROSITE" id="PS00062">
    <property type="entry name" value="ALDOKETO_REDUCTASE_2"/>
    <property type="match status" value="1"/>
</dbReference>
<sequence>MPATTLKLNNGQQIPALGLGCWMSKPVEGDNPETYEMVVQALKTGYRHLDTAAGYGNEKAVGRAVRDSDIPRSEIFVTTKLGFDGHDDVEGHFKKSFDALDIEYIDLFLMHWPQAKKGDDWVPKDQSPTFAETWKEMEKLVKGGKCRSIGVSNFSVENLELLLKSADIVPAVNQVEANIYHPQASLHKYCAEKNIHLTAYCPIGQPKPEVGSKVLKDEVLIGLGEKYGKPAAAVALSWLVQRGNWSAVPKSANPTRMAQNLEIFELEKADFEALSKVHEQPGKLMISCDYGSGDIMEKGEIFGWSLKDMGWEKLD</sequence>
<dbReference type="FunFam" id="3.20.20.100:FF:000002">
    <property type="entry name" value="2,5-diketo-D-gluconic acid reductase A"/>
    <property type="match status" value="1"/>
</dbReference>
<dbReference type="Proteomes" id="UP000812966">
    <property type="component" value="Unassembled WGS sequence"/>
</dbReference>
<dbReference type="SUPFAM" id="SSF51430">
    <property type="entry name" value="NAD(P)-linked oxidoreductase"/>
    <property type="match status" value="1"/>
</dbReference>
<dbReference type="InterPro" id="IPR020471">
    <property type="entry name" value="AKR"/>
</dbReference>
<organism evidence="6 7">
    <name type="scientific">Filobasidium floriforme</name>
    <dbReference type="NCBI Taxonomy" id="5210"/>
    <lineage>
        <taxon>Eukaryota</taxon>
        <taxon>Fungi</taxon>
        <taxon>Dikarya</taxon>
        <taxon>Basidiomycota</taxon>
        <taxon>Agaricomycotina</taxon>
        <taxon>Tremellomycetes</taxon>
        <taxon>Filobasidiales</taxon>
        <taxon>Filobasidiaceae</taxon>
        <taxon>Filobasidium</taxon>
    </lineage>
</organism>
<accession>A0A8K0JQ45</accession>
<dbReference type="PROSITE" id="PS00063">
    <property type="entry name" value="ALDOKETO_REDUCTASE_3"/>
    <property type="match status" value="1"/>
</dbReference>
<dbReference type="PRINTS" id="PR00069">
    <property type="entry name" value="ALDKETRDTASE"/>
</dbReference>
<dbReference type="PIRSF" id="PIRSF000097">
    <property type="entry name" value="AKR"/>
    <property type="match status" value="1"/>
</dbReference>
<dbReference type="InterPro" id="IPR023210">
    <property type="entry name" value="NADP_OxRdtase_dom"/>
</dbReference>
<proteinExistence type="predicted"/>
<dbReference type="PANTHER" id="PTHR11732">
    <property type="entry name" value="ALDO/KETO REDUCTASE"/>
    <property type="match status" value="1"/>
</dbReference>
<dbReference type="InterPro" id="IPR036812">
    <property type="entry name" value="NAD(P)_OxRdtase_dom_sf"/>
</dbReference>
<evidence type="ECO:0000256" key="1">
    <source>
        <dbReference type="ARBA" id="ARBA00023002"/>
    </source>
</evidence>
<comment type="caution">
    <text evidence="6">The sequence shown here is derived from an EMBL/GenBank/DDBJ whole genome shotgun (WGS) entry which is preliminary data.</text>
</comment>
<feature type="site" description="Lowers pKa of active site Tyr" evidence="4">
    <location>
        <position position="80"/>
    </location>
</feature>
<reference evidence="6" key="1">
    <citation type="submission" date="2020-04" db="EMBL/GenBank/DDBJ databases">
        <title>Analysis of mating type loci in Filobasidium floriforme.</title>
        <authorList>
            <person name="Nowrousian M."/>
        </authorList>
    </citation>
    <scope>NUCLEOTIDE SEQUENCE</scope>
    <source>
        <strain evidence="6">CBS 6242</strain>
    </source>
</reference>
<feature type="domain" description="NADP-dependent oxidoreductase" evidence="5">
    <location>
        <begin position="17"/>
        <end position="277"/>
    </location>
</feature>
<evidence type="ECO:0000259" key="5">
    <source>
        <dbReference type="Pfam" id="PF00248"/>
    </source>
</evidence>
<dbReference type="AlphaFoldDB" id="A0A8K0JQ45"/>
<dbReference type="Gene3D" id="3.20.20.100">
    <property type="entry name" value="NADP-dependent oxidoreductase domain"/>
    <property type="match status" value="1"/>
</dbReference>
<evidence type="ECO:0000256" key="4">
    <source>
        <dbReference type="PIRSR" id="PIRSR000097-3"/>
    </source>
</evidence>
<dbReference type="CDD" id="cd19071">
    <property type="entry name" value="AKR_AKR1-5-like"/>
    <property type="match status" value="1"/>
</dbReference>
<evidence type="ECO:0000313" key="7">
    <source>
        <dbReference type="Proteomes" id="UP000812966"/>
    </source>
</evidence>
<dbReference type="GO" id="GO:0016616">
    <property type="term" value="F:oxidoreductase activity, acting on the CH-OH group of donors, NAD or NADP as acceptor"/>
    <property type="evidence" value="ECO:0007669"/>
    <property type="project" value="UniProtKB-ARBA"/>
</dbReference>
<evidence type="ECO:0000256" key="3">
    <source>
        <dbReference type="PIRSR" id="PIRSR000097-2"/>
    </source>
</evidence>
<gene>
    <name evidence="6" type="ORF">FFLO_03942</name>
</gene>
<feature type="active site" description="Proton donor" evidence="2">
    <location>
        <position position="55"/>
    </location>
</feature>
<dbReference type="PROSITE" id="PS51257">
    <property type="entry name" value="PROKAR_LIPOPROTEIN"/>
    <property type="match status" value="1"/>
</dbReference>
<name>A0A8K0JQ45_9TREE</name>